<feature type="signal peptide" evidence="1">
    <location>
        <begin position="1"/>
        <end position="24"/>
    </location>
</feature>
<comment type="caution">
    <text evidence="2">The sequence shown here is derived from an EMBL/GenBank/DDBJ whole genome shotgun (WGS) entry which is preliminary data.</text>
</comment>
<sequence>MKMKMFYYYILILAAALWHTQARAADYYVEVGEVHITSDNYKNISAAGGFPAVKKGKVSFDNSTRTLTLNNVLIKPAEGKPGISVFIDYEWKKRPLIIKLIGHNVIEVTKESSVCTNSIPIVITGSGSLVASGNVSIFSGKQLTIQGGCTIEAKSPIWADTITINNAQVHAIRVLENEPCMSAYWGIKLKGGSYLASPKGATCEERSNMYHANWGWVFVKGEEICGEVLIKRGKNTGIDNPTTLPSTKEDEIYTLDGIRMKLPFEHLPKGVYIINGKKKVKD</sequence>
<name>A0A069QU13_HOYLO</name>
<reference evidence="2 3" key="1">
    <citation type="submission" date="2013-08" db="EMBL/GenBank/DDBJ databases">
        <authorList>
            <person name="Weinstock G."/>
            <person name="Sodergren E."/>
            <person name="Wylie T."/>
            <person name="Fulton L."/>
            <person name="Fulton R."/>
            <person name="Fronick C."/>
            <person name="O'Laughlin M."/>
            <person name="Godfrey J."/>
            <person name="Miner T."/>
            <person name="Herter B."/>
            <person name="Appelbaum E."/>
            <person name="Cordes M."/>
            <person name="Lek S."/>
            <person name="Wollam A."/>
            <person name="Pepin K.H."/>
            <person name="Palsikar V.B."/>
            <person name="Mitreva M."/>
            <person name="Wilson R.K."/>
        </authorList>
    </citation>
    <scope>NUCLEOTIDE SEQUENCE [LARGE SCALE GENOMIC DNA]</scope>
    <source>
        <strain evidence="2 3">ATCC 15930</strain>
    </source>
</reference>
<dbReference type="EMBL" id="JNGW01000018">
    <property type="protein sequence ID" value="KDR53361.1"/>
    <property type="molecule type" value="Genomic_DNA"/>
</dbReference>
<accession>A0A069QU13</accession>
<keyword evidence="1" id="KW-0732">Signal</keyword>
<evidence type="ECO:0000313" key="3">
    <source>
        <dbReference type="Proteomes" id="UP000027442"/>
    </source>
</evidence>
<keyword evidence="3" id="KW-1185">Reference proteome</keyword>
<dbReference type="RefSeq" id="WP_018968157.1">
    <property type="nucleotide sequence ID" value="NZ_KB899221.1"/>
</dbReference>
<gene>
    <name evidence="2" type="ORF">HMPREF1991_00579</name>
</gene>
<dbReference type="PATRIC" id="fig|1122985.7.peg.602"/>
<proteinExistence type="predicted"/>
<dbReference type="Proteomes" id="UP000027442">
    <property type="component" value="Unassembled WGS sequence"/>
</dbReference>
<evidence type="ECO:0000256" key="1">
    <source>
        <dbReference type="SAM" id="SignalP"/>
    </source>
</evidence>
<evidence type="ECO:0000313" key="2">
    <source>
        <dbReference type="EMBL" id="KDR53361.1"/>
    </source>
</evidence>
<dbReference type="HOGENOM" id="CLU_081456_0_0_10"/>
<feature type="chain" id="PRO_5001668330" evidence="1">
    <location>
        <begin position="25"/>
        <end position="282"/>
    </location>
</feature>
<protein>
    <submittedName>
        <fullName evidence="2">Uncharacterized protein</fullName>
    </submittedName>
</protein>
<dbReference type="AlphaFoldDB" id="A0A069QU13"/>
<organism evidence="2 3">
    <name type="scientific">Hoylesella loescheii DSM 19665 = JCM 12249 = ATCC 15930</name>
    <dbReference type="NCBI Taxonomy" id="1122985"/>
    <lineage>
        <taxon>Bacteria</taxon>
        <taxon>Pseudomonadati</taxon>
        <taxon>Bacteroidota</taxon>
        <taxon>Bacteroidia</taxon>
        <taxon>Bacteroidales</taxon>
        <taxon>Prevotellaceae</taxon>
        <taxon>Hoylesella</taxon>
    </lineage>
</organism>